<organism evidence="2 3">
    <name type="scientific">Macrosiphum euphorbiae</name>
    <name type="common">potato aphid</name>
    <dbReference type="NCBI Taxonomy" id="13131"/>
    <lineage>
        <taxon>Eukaryota</taxon>
        <taxon>Metazoa</taxon>
        <taxon>Ecdysozoa</taxon>
        <taxon>Arthropoda</taxon>
        <taxon>Hexapoda</taxon>
        <taxon>Insecta</taxon>
        <taxon>Pterygota</taxon>
        <taxon>Neoptera</taxon>
        <taxon>Paraneoptera</taxon>
        <taxon>Hemiptera</taxon>
        <taxon>Sternorrhyncha</taxon>
        <taxon>Aphidomorpha</taxon>
        <taxon>Aphidoidea</taxon>
        <taxon>Aphididae</taxon>
        <taxon>Macrosiphini</taxon>
        <taxon>Macrosiphum</taxon>
    </lineage>
</organism>
<proteinExistence type="predicted"/>
<feature type="region of interest" description="Disordered" evidence="1">
    <location>
        <begin position="1"/>
        <end position="43"/>
    </location>
</feature>
<sequence length="106" mass="11883">MDMTSQPLAQLCQETSAAGASSGPQPDPKRQKTQEEAARSALEKHVAEIEETIKIAIISMNEETARLARCTRTANDSGNKEAIRHLYVETSLKMRAFFFKKQWELS</sequence>
<name>A0AAV0XZ51_9HEMI</name>
<keyword evidence="3" id="KW-1185">Reference proteome</keyword>
<reference evidence="2 3" key="1">
    <citation type="submission" date="2023-01" db="EMBL/GenBank/DDBJ databases">
        <authorList>
            <person name="Whitehead M."/>
        </authorList>
    </citation>
    <scope>NUCLEOTIDE SEQUENCE [LARGE SCALE GENOMIC DNA]</scope>
</reference>
<dbReference type="Proteomes" id="UP001160148">
    <property type="component" value="Unassembled WGS sequence"/>
</dbReference>
<feature type="compositionally biased region" description="Basic and acidic residues" evidence="1">
    <location>
        <begin position="27"/>
        <end position="43"/>
    </location>
</feature>
<evidence type="ECO:0000313" key="2">
    <source>
        <dbReference type="EMBL" id="CAI6373763.1"/>
    </source>
</evidence>
<feature type="compositionally biased region" description="Polar residues" evidence="1">
    <location>
        <begin position="1"/>
        <end position="24"/>
    </location>
</feature>
<gene>
    <name evidence="2" type="ORF">MEUPH1_LOCUS27466</name>
</gene>
<dbReference type="AlphaFoldDB" id="A0AAV0XZ51"/>
<accession>A0AAV0XZ51</accession>
<evidence type="ECO:0000256" key="1">
    <source>
        <dbReference type="SAM" id="MobiDB-lite"/>
    </source>
</evidence>
<evidence type="ECO:0000313" key="3">
    <source>
        <dbReference type="Proteomes" id="UP001160148"/>
    </source>
</evidence>
<protein>
    <submittedName>
        <fullName evidence="2">Uncharacterized protein</fullName>
    </submittedName>
</protein>
<dbReference type="EMBL" id="CARXXK010001123">
    <property type="protein sequence ID" value="CAI6373763.1"/>
    <property type="molecule type" value="Genomic_DNA"/>
</dbReference>
<comment type="caution">
    <text evidence="2">The sequence shown here is derived from an EMBL/GenBank/DDBJ whole genome shotgun (WGS) entry which is preliminary data.</text>
</comment>